<dbReference type="PANTHER" id="PTHR21621">
    <property type="entry name" value="RIBOSOMAL PROTEIN S6 MODIFICATION PROTEIN"/>
    <property type="match status" value="1"/>
</dbReference>
<proteinExistence type="predicted"/>
<accession>A0A7W5B869</accession>
<dbReference type="PANTHER" id="PTHR21621:SF0">
    <property type="entry name" value="BETA-CITRYLGLUTAMATE SYNTHASE B-RELATED"/>
    <property type="match status" value="1"/>
</dbReference>
<gene>
    <name evidence="2" type="ORF">FHS03_001383</name>
</gene>
<evidence type="ECO:0000313" key="2">
    <source>
        <dbReference type="EMBL" id="MBB3118352.1"/>
    </source>
</evidence>
<keyword evidence="2" id="KW-0436">Ligase</keyword>
<dbReference type="EMBL" id="JACHXD010000003">
    <property type="protein sequence ID" value="MBB3118352.1"/>
    <property type="molecule type" value="Genomic_DNA"/>
</dbReference>
<dbReference type="GO" id="GO:0005737">
    <property type="term" value="C:cytoplasm"/>
    <property type="evidence" value="ECO:0007669"/>
    <property type="project" value="TreeGrafter"/>
</dbReference>
<evidence type="ECO:0000313" key="3">
    <source>
        <dbReference type="Proteomes" id="UP000541535"/>
    </source>
</evidence>
<dbReference type="GO" id="GO:0018169">
    <property type="term" value="F:ribosomal S6-glutamic acid ligase activity"/>
    <property type="evidence" value="ECO:0007669"/>
    <property type="project" value="TreeGrafter"/>
</dbReference>
<dbReference type="AlphaFoldDB" id="A0A7W5B869"/>
<dbReference type="SUPFAM" id="SSF56059">
    <property type="entry name" value="Glutathione synthetase ATP-binding domain-like"/>
    <property type="match status" value="1"/>
</dbReference>
<keyword evidence="3" id="KW-1185">Reference proteome</keyword>
<feature type="domain" description="MvdD-like pre-ATP grasp" evidence="1">
    <location>
        <begin position="4"/>
        <end position="119"/>
    </location>
</feature>
<evidence type="ECO:0000259" key="1">
    <source>
        <dbReference type="Pfam" id="PF21068"/>
    </source>
</evidence>
<dbReference type="Proteomes" id="UP000541535">
    <property type="component" value="Unassembled WGS sequence"/>
</dbReference>
<name>A0A7W5B869_9BURK</name>
<dbReference type="Gene3D" id="3.30.470.20">
    <property type="entry name" value="ATP-grasp fold, B domain"/>
    <property type="match status" value="1"/>
</dbReference>
<comment type="caution">
    <text evidence="2">The sequence shown here is derived from an EMBL/GenBank/DDBJ whole genome shotgun (WGS) entry which is preliminary data.</text>
</comment>
<dbReference type="Pfam" id="PF21068">
    <property type="entry name" value="ATPgraspMvdD"/>
    <property type="match status" value="1"/>
</dbReference>
<dbReference type="RefSeq" id="WP_183440284.1">
    <property type="nucleotide sequence ID" value="NZ_JACHXD010000003.1"/>
</dbReference>
<dbReference type="GO" id="GO:0009432">
    <property type="term" value="P:SOS response"/>
    <property type="evidence" value="ECO:0007669"/>
    <property type="project" value="TreeGrafter"/>
</dbReference>
<reference evidence="2 3" key="1">
    <citation type="submission" date="2020-08" db="EMBL/GenBank/DDBJ databases">
        <title>Genomic Encyclopedia of Type Strains, Phase III (KMG-III): the genomes of soil and plant-associated and newly described type strains.</title>
        <authorList>
            <person name="Whitman W."/>
        </authorList>
    </citation>
    <scope>NUCLEOTIDE SEQUENCE [LARGE SCALE GENOMIC DNA]</scope>
    <source>
        <strain evidence="2 3">CECT 8897</strain>
    </source>
</reference>
<protein>
    <submittedName>
        <fullName evidence="2">Glutathione synthase/RimK-type ligase-like ATP-grasp enzyme</fullName>
    </submittedName>
</protein>
<sequence>MAKKVLIVTNSFDLHADLVVPLLTARDCAVFRINLDAFPRDYQICQLFTNNKMSSEIRHLPTGASIDLAEVGAVWTRKPADFAFASEDLSAQERAYAKMETEHALFGLLYTLDCYWMSHPVALRGAMWKGEQLQRAMTMGFRVPASIVTNSPERVRAFKESVQGDLVFKCLSSPMLGAEAVADEDRIATGLATTIVTDEMMESLDAVSEVACHFQEYIHKQYELRVTIIAGRIFAAKLHSQDDPRTAVDSRDMSAEILYEATELPDEVKERCLVFVQSYGLNYSALDLIVTPEGEYVFLENNPSGQFLYVEQLIPEFKMLDAVADRLSQEAACRI</sequence>
<dbReference type="InterPro" id="IPR048936">
    <property type="entry name" value="MvdD-like_ATPgrasp"/>
</dbReference>
<organism evidence="2 3">
    <name type="scientific">Pseudoduganella violacea</name>
    <dbReference type="NCBI Taxonomy" id="1715466"/>
    <lineage>
        <taxon>Bacteria</taxon>
        <taxon>Pseudomonadati</taxon>
        <taxon>Pseudomonadota</taxon>
        <taxon>Betaproteobacteria</taxon>
        <taxon>Burkholderiales</taxon>
        <taxon>Oxalobacteraceae</taxon>
        <taxon>Telluria group</taxon>
        <taxon>Pseudoduganella</taxon>
    </lineage>
</organism>